<proteinExistence type="predicted"/>
<feature type="domain" description="DUF8060" evidence="2">
    <location>
        <begin position="5"/>
        <end position="80"/>
    </location>
</feature>
<name>A0A7G9Z0C2_9EURY</name>
<evidence type="ECO:0000259" key="2">
    <source>
        <dbReference type="Pfam" id="PF26256"/>
    </source>
</evidence>
<dbReference type="AlphaFoldDB" id="A0A7G9Z0C2"/>
<keyword evidence="1" id="KW-1133">Transmembrane helix</keyword>
<protein>
    <recommendedName>
        <fullName evidence="2">DUF8060 domain-containing protein</fullName>
    </recommendedName>
</protein>
<gene>
    <name evidence="3" type="ORF">ONPGGGGH_00004</name>
</gene>
<dbReference type="InterPro" id="IPR058373">
    <property type="entry name" value="DUF8060"/>
</dbReference>
<sequence length="93" mass="10944">MEKEEEKQDEAMKEKREEGRFASEDIFRYFRFGIFIILMLLLLVAIFQFYFLALGTISALFEYKYRSLVQAGFVACVIAVVVYLLRAVIVKEK</sequence>
<dbReference type="Pfam" id="PF26256">
    <property type="entry name" value="DUF8060"/>
    <property type="match status" value="1"/>
</dbReference>
<reference evidence="3" key="1">
    <citation type="submission" date="2020-06" db="EMBL/GenBank/DDBJ databases">
        <title>Unique genomic features of the anaerobic methanotrophic archaea.</title>
        <authorList>
            <person name="Chadwick G.L."/>
            <person name="Skennerton C.T."/>
            <person name="Laso-Perez R."/>
            <person name="Leu A.O."/>
            <person name="Speth D.R."/>
            <person name="Yu H."/>
            <person name="Morgan-Lang C."/>
            <person name="Hatzenpichler R."/>
            <person name="Goudeau D."/>
            <person name="Malmstrom R."/>
            <person name="Brazelton W.J."/>
            <person name="Woyke T."/>
            <person name="Hallam S.J."/>
            <person name="Tyson G.W."/>
            <person name="Wegener G."/>
            <person name="Boetius A."/>
            <person name="Orphan V."/>
        </authorList>
    </citation>
    <scope>NUCLEOTIDE SEQUENCE</scope>
</reference>
<feature type="transmembrane region" description="Helical" evidence="1">
    <location>
        <begin position="71"/>
        <end position="89"/>
    </location>
</feature>
<keyword evidence="1" id="KW-0812">Transmembrane</keyword>
<dbReference type="EMBL" id="MT631549">
    <property type="protein sequence ID" value="QNO53706.1"/>
    <property type="molecule type" value="Genomic_DNA"/>
</dbReference>
<evidence type="ECO:0000313" key="3">
    <source>
        <dbReference type="EMBL" id="QNO53706.1"/>
    </source>
</evidence>
<accession>A0A7G9Z0C2</accession>
<organism evidence="3">
    <name type="scientific">Candidatus Methanophagaceae archaeon ANME-1 ERB6</name>
    <dbReference type="NCBI Taxonomy" id="2759912"/>
    <lineage>
        <taxon>Archaea</taxon>
        <taxon>Methanobacteriati</taxon>
        <taxon>Methanobacteriota</taxon>
        <taxon>Stenosarchaea group</taxon>
        <taxon>Methanomicrobia</taxon>
        <taxon>Candidatus Methanophagales</taxon>
        <taxon>Candidatus Methanophagaceae</taxon>
    </lineage>
</organism>
<evidence type="ECO:0000256" key="1">
    <source>
        <dbReference type="SAM" id="Phobius"/>
    </source>
</evidence>
<feature type="transmembrane region" description="Helical" evidence="1">
    <location>
        <begin position="29"/>
        <end position="51"/>
    </location>
</feature>
<keyword evidence="1" id="KW-0472">Membrane</keyword>